<dbReference type="AlphaFoldDB" id="A0AAU8H1E6"/>
<evidence type="ECO:0008006" key="2">
    <source>
        <dbReference type="Google" id="ProtNLM"/>
    </source>
</evidence>
<evidence type="ECO:0000313" key="1">
    <source>
        <dbReference type="EMBL" id="XCH47613.1"/>
    </source>
</evidence>
<dbReference type="EMBL" id="CP144373">
    <property type="protein sequence ID" value="XCH47613.1"/>
    <property type="molecule type" value="Genomic_DNA"/>
</dbReference>
<gene>
    <name evidence="1" type="ORF">V4D30_04875</name>
</gene>
<dbReference type="KEGG" id="taut:V4D30_04875"/>
<protein>
    <recommendedName>
        <fullName evidence="2">6-bladed beta-propeller</fullName>
    </recommendedName>
</protein>
<accession>A0AAU8H1E6</accession>
<name>A0AAU8H1E6_9BACT</name>
<organism evidence="1">
    <name type="scientific">Thermodesulfovibrio autotrophicus</name>
    <dbReference type="NCBI Taxonomy" id="3118333"/>
    <lineage>
        <taxon>Bacteria</taxon>
        <taxon>Pseudomonadati</taxon>
        <taxon>Nitrospirota</taxon>
        <taxon>Thermodesulfovibrionia</taxon>
        <taxon>Thermodesulfovibrionales</taxon>
        <taxon>Thermodesulfovibrionaceae</taxon>
        <taxon>Thermodesulfovibrio</taxon>
    </lineage>
</organism>
<proteinExistence type="predicted"/>
<dbReference type="RefSeq" id="WP_353685132.1">
    <property type="nucleotide sequence ID" value="NZ_CP144373.1"/>
</dbReference>
<reference evidence="1" key="1">
    <citation type="submission" date="2024-01" db="EMBL/GenBank/DDBJ databases">
        <title>The first autotrophic representatives of the genus Thermodesulfovibrio.</title>
        <authorList>
            <person name="Maltseva A.I."/>
            <person name="Elcheninov A.G."/>
            <person name="Kublanov I.V."/>
            <person name="Lebedinsky A.V."/>
            <person name="Frolov E.N."/>
        </authorList>
    </citation>
    <scope>NUCLEOTIDE SEQUENCE</scope>
    <source>
        <strain evidence="1">3907-1M</strain>
    </source>
</reference>
<sequence length="303" mass="34478">MNIKKLILTVAVFLTVSGAGTLYMIPKTVLVLPEQSAVKINWILLPGQKDSPPQVSNENVQFVIDYENKPIMMYNGKLLFKPINAYLVKFKQNIRDIICLDNGILLFSDGKSIGYAELEKKSNENLPVVSLKPIAKLPHNNSRIFKGDDCIYALSLNPKTKKYEAYLFNPVKKAFEKIISLSEQVSSLSGKGNHIFLSIGRQIREYKNGRLNIVYEHPRQSIKKIFYSERAGLLYETENGIGFVKDGSALEFLQSENFEAFLKAKSIYVFFVHAMAVAEFANIDDLKNYSFKIERLIDINRTF</sequence>